<dbReference type="GO" id="GO:0030514">
    <property type="term" value="P:negative regulation of BMP signaling pathway"/>
    <property type="evidence" value="ECO:0007669"/>
    <property type="project" value="TreeGrafter"/>
</dbReference>
<reference evidence="3" key="3">
    <citation type="submission" date="2019-08" db="EMBL/GenBank/DDBJ databases">
        <authorList>
            <consortium name="Photinus pyralis genome working group"/>
            <person name="Fallon T.R."/>
            <person name="Sander Lower S.E."/>
            <person name="Weng J.-K."/>
        </authorList>
    </citation>
    <scope>NUCLEOTIDE SEQUENCE</scope>
    <source>
        <strain evidence="3">1611_PpyrPB1</strain>
        <tissue evidence="3">Whole body</tissue>
    </source>
</reference>
<reference evidence="2" key="1">
    <citation type="journal article" date="2016" name="Sci. Rep.">
        <title>Molecular characterization of firefly nuptial gifts: a multi-omics approach sheds light on postcopulatory sexual selection.</title>
        <authorList>
            <person name="Al-Wathiqui N."/>
            <person name="Fallon T.R."/>
            <person name="South A."/>
            <person name="Weng J.K."/>
            <person name="Lewis S.M."/>
        </authorList>
    </citation>
    <scope>NUCLEOTIDE SEQUENCE</scope>
</reference>
<gene>
    <name evidence="3" type="ORF">PPYR_01357</name>
</gene>
<dbReference type="EMBL" id="GEZM01081837">
    <property type="protein sequence ID" value="JAV61514.1"/>
    <property type="molecule type" value="Transcribed_RNA"/>
</dbReference>
<dbReference type="OrthoDB" id="20821at2759"/>
<accession>A0A1Y1KJL3</accession>
<dbReference type="InterPro" id="IPR007330">
    <property type="entry name" value="MIT_dom"/>
</dbReference>
<dbReference type="Pfam" id="PF06911">
    <property type="entry name" value="Senescence"/>
    <property type="match status" value="1"/>
</dbReference>
<dbReference type="SMART" id="SM00745">
    <property type="entry name" value="MIT"/>
    <property type="match status" value="1"/>
</dbReference>
<proteinExistence type="predicted"/>
<organism evidence="2">
    <name type="scientific">Photinus pyralis</name>
    <name type="common">Common eastern firefly</name>
    <name type="synonym">Lampyris pyralis</name>
    <dbReference type="NCBI Taxonomy" id="7054"/>
    <lineage>
        <taxon>Eukaryota</taxon>
        <taxon>Metazoa</taxon>
        <taxon>Ecdysozoa</taxon>
        <taxon>Arthropoda</taxon>
        <taxon>Hexapoda</taxon>
        <taxon>Insecta</taxon>
        <taxon>Pterygota</taxon>
        <taxon>Neoptera</taxon>
        <taxon>Endopterygota</taxon>
        <taxon>Coleoptera</taxon>
        <taxon>Polyphaga</taxon>
        <taxon>Elateriformia</taxon>
        <taxon>Elateroidea</taxon>
        <taxon>Lampyridae</taxon>
        <taxon>Lampyrinae</taxon>
        <taxon>Photinus</taxon>
    </lineage>
</organism>
<dbReference type="Gene3D" id="1.20.58.80">
    <property type="entry name" value="Phosphotransferase system, lactose/cellobiose-type IIA subunit"/>
    <property type="match status" value="1"/>
</dbReference>
<evidence type="ECO:0000313" key="2">
    <source>
        <dbReference type="EMBL" id="JAV61514.1"/>
    </source>
</evidence>
<dbReference type="EMBL" id="VVIM01000001">
    <property type="protein sequence ID" value="KAB0804387.1"/>
    <property type="molecule type" value="Genomic_DNA"/>
</dbReference>
<reference evidence="3 4" key="2">
    <citation type="journal article" date="2018" name="Elife">
        <title>Firefly genomes illuminate parallel origins of bioluminescence in beetles.</title>
        <authorList>
            <person name="Fallon T.R."/>
            <person name="Lower S.E."/>
            <person name="Chang C.H."/>
            <person name="Bessho-Uehara M."/>
            <person name="Martin G.J."/>
            <person name="Bewick A.J."/>
            <person name="Behringer M."/>
            <person name="Debat H.J."/>
            <person name="Wong I."/>
            <person name="Day J.C."/>
            <person name="Suvorov A."/>
            <person name="Silva C.J."/>
            <person name="Stanger-Hall K.F."/>
            <person name="Hall D.W."/>
            <person name="Schmitz R.J."/>
            <person name="Nelson D.R."/>
            <person name="Lewis S.M."/>
            <person name="Shigenobu S."/>
            <person name="Bybee S.M."/>
            <person name="Larracuente A.M."/>
            <person name="Oba Y."/>
            <person name="Weng J.K."/>
        </authorList>
    </citation>
    <scope>NUCLEOTIDE SEQUENCE [LARGE SCALE GENOMIC DNA]</scope>
    <source>
        <strain evidence="3">1611_PpyrPB1</strain>
        <tissue evidence="3">Whole body</tissue>
    </source>
</reference>
<dbReference type="InParanoid" id="A0A1Y1KJL3"/>
<dbReference type="InterPro" id="IPR045036">
    <property type="entry name" value="Spartin-like"/>
</dbReference>
<name>A0A1Y1KJL3_PHOPY</name>
<keyword evidence="4" id="KW-1185">Reference proteome</keyword>
<dbReference type="GO" id="GO:0051301">
    <property type="term" value="P:cell division"/>
    <property type="evidence" value="ECO:0007669"/>
    <property type="project" value="TreeGrafter"/>
</dbReference>
<dbReference type="InterPro" id="IPR009686">
    <property type="entry name" value="Senescence/spartin_C"/>
</dbReference>
<feature type="domain" description="MIT" evidence="1">
    <location>
        <begin position="14"/>
        <end position="92"/>
    </location>
</feature>
<sequence>MGNTSSWQQTYQTLKDIHDAAYSAIDTAISLEEHEKPHDAIDKYKEGILLIDKALDVKVTHPENPDFTWGNACDMIQKMKRTRAEVLVRINTISSAPNFVPRESPQENIPTSDVVPHTYTDLANALSDLPVEAVDGPVEIIYTYEGVKLFFISPDGSVAQTSEPQVLSIAVIPATEVTPRQVFLQVGDWIYPLVPGVSPCYRTSFGAFILPDIFSDVPGSSVGIILPADADSSVYQLLEDILHGIIGEDTTLSIPRRRTRRALGPEAEAPRSVSQMISNGLATGGYFVSQGLIRGAQTAGKLLNYGTPKLIGYLRPAHETPVVPNSVVKGFEIASEASAAAVQVTGYVAEKVGTATQALGRYLAPHIQKQGTRLLTSSFNMPEAEASSKLNGLFTVAAGAVEGFSSVYHGLEASASILGNSLSNNTVSVVQHKYGDTAGHLAGNTFNTVGNVISLGHNTKFFTPKGIAKIAAKETGKAVIEDVKFQNVVDNSNTHNIYPNLSAIDNTSTSTSKM</sequence>
<evidence type="ECO:0000313" key="3">
    <source>
        <dbReference type="EMBL" id="KAB0804387.1"/>
    </source>
</evidence>
<dbReference type="FunCoup" id="A0A1Y1KJL3">
    <property type="interactions" value="402"/>
</dbReference>
<dbReference type="AlphaFoldDB" id="A0A1Y1KJL3"/>
<dbReference type="PANTHER" id="PTHR21068">
    <property type="entry name" value="SPARTIN"/>
    <property type="match status" value="1"/>
</dbReference>
<dbReference type="PANTHER" id="PTHR21068:SF43">
    <property type="entry name" value="SPARTIN"/>
    <property type="match status" value="1"/>
</dbReference>
<dbReference type="GO" id="GO:0005886">
    <property type="term" value="C:plasma membrane"/>
    <property type="evidence" value="ECO:0007669"/>
    <property type="project" value="TreeGrafter"/>
</dbReference>
<evidence type="ECO:0000259" key="1">
    <source>
        <dbReference type="SMART" id="SM00745"/>
    </source>
</evidence>
<dbReference type="Proteomes" id="UP000327044">
    <property type="component" value="Unassembled WGS sequence"/>
</dbReference>
<protein>
    <recommendedName>
        <fullName evidence="1">MIT domain-containing protein</fullName>
    </recommendedName>
</protein>
<evidence type="ECO:0000313" key="4">
    <source>
        <dbReference type="Proteomes" id="UP000327044"/>
    </source>
</evidence>